<dbReference type="EMBL" id="VIWU01000001">
    <property type="protein sequence ID" value="TWF77784.1"/>
    <property type="molecule type" value="Genomic_DNA"/>
</dbReference>
<dbReference type="RefSeq" id="WP_170308955.1">
    <property type="nucleotide sequence ID" value="NZ_VIWU01000001.1"/>
</dbReference>
<dbReference type="GO" id="GO:0046872">
    <property type="term" value="F:metal ion binding"/>
    <property type="evidence" value="ECO:0007669"/>
    <property type="project" value="InterPro"/>
</dbReference>
<dbReference type="NCBIfam" id="TIGR03083">
    <property type="entry name" value="maleylpyruvate isomerase family mycothiol-dependent enzyme"/>
    <property type="match status" value="1"/>
</dbReference>
<dbReference type="InterPro" id="IPR024344">
    <property type="entry name" value="MDMPI_metal-binding"/>
</dbReference>
<evidence type="ECO:0000313" key="4">
    <source>
        <dbReference type="Proteomes" id="UP000321261"/>
    </source>
</evidence>
<proteinExistence type="predicted"/>
<dbReference type="InterPro" id="IPR034660">
    <property type="entry name" value="DinB/YfiT-like"/>
</dbReference>
<dbReference type="InterPro" id="IPR017517">
    <property type="entry name" value="Maleyloyr_isom"/>
</dbReference>
<organism evidence="3 4">
    <name type="scientific">Pseudonocardia hierapolitana</name>
    <dbReference type="NCBI Taxonomy" id="1128676"/>
    <lineage>
        <taxon>Bacteria</taxon>
        <taxon>Bacillati</taxon>
        <taxon>Actinomycetota</taxon>
        <taxon>Actinomycetes</taxon>
        <taxon>Pseudonocardiales</taxon>
        <taxon>Pseudonocardiaceae</taxon>
        <taxon>Pseudonocardia</taxon>
    </lineage>
</organism>
<protein>
    <submittedName>
        <fullName evidence="3">Uncharacterized protein (TIGR03083 family)</fullName>
    </submittedName>
</protein>
<sequence length="221" mass="24238">MVEVGPLIAAERRALADFLDTLAPEDWEVPSLCPAWRVRDVVAHIVHGPIEPPAGTVLALARGGFRVNHVVAESARRWGQQEPATLVRRLREIVDDQRSPLFVTRTHVLADLITHELDIRRPLLRPRPMPPEAFRITADLMVGVGGPLAVVFARSPRSTVDGLRLVAEDVDWSHGDGPEVRGSAEALLLAITARPVERGELTGPGASTLLTRISRGRRDRV</sequence>
<evidence type="ECO:0000259" key="2">
    <source>
        <dbReference type="Pfam" id="PF11716"/>
    </source>
</evidence>
<evidence type="ECO:0000256" key="1">
    <source>
        <dbReference type="SAM" id="MobiDB-lite"/>
    </source>
</evidence>
<dbReference type="Gene3D" id="1.20.120.450">
    <property type="entry name" value="dinb family like domain"/>
    <property type="match status" value="1"/>
</dbReference>
<accession>A0A561SSD7</accession>
<keyword evidence="4" id="KW-1185">Reference proteome</keyword>
<evidence type="ECO:0000313" key="3">
    <source>
        <dbReference type="EMBL" id="TWF77784.1"/>
    </source>
</evidence>
<name>A0A561SSD7_9PSEU</name>
<gene>
    <name evidence="3" type="ORF">FHX44_113699</name>
</gene>
<dbReference type="AlphaFoldDB" id="A0A561SSD7"/>
<feature type="region of interest" description="Disordered" evidence="1">
    <location>
        <begin position="202"/>
        <end position="221"/>
    </location>
</feature>
<feature type="domain" description="Mycothiol-dependent maleylpyruvate isomerase metal-binding" evidence="2">
    <location>
        <begin position="9"/>
        <end position="96"/>
    </location>
</feature>
<dbReference type="Pfam" id="PF11716">
    <property type="entry name" value="MDMPI_N"/>
    <property type="match status" value="1"/>
</dbReference>
<comment type="caution">
    <text evidence="3">The sequence shown here is derived from an EMBL/GenBank/DDBJ whole genome shotgun (WGS) entry which is preliminary data.</text>
</comment>
<dbReference type="SUPFAM" id="SSF109854">
    <property type="entry name" value="DinB/YfiT-like putative metalloenzymes"/>
    <property type="match status" value="1"/>
</dbReference>
<dbReference type="Proteomes" id="UP000321261">
    <property type="component" value="Unassembled WGS sequence"/>
</dbReference>
<reference evidence="3 4" key="1">
    <citation type="submission" date="2019-06" db="EMBL/GenBank/DDBJ databases">
        <title>Sequencing the genomes of 1000 actinobacteria strains.</title>
        <authorList>
            <person name="Klenk H.-P."/>
        </authorList>
    </citation>
    <scope>NUCLEOTIDE SEQUENCE [LARGE SCALE GENOMIC DNA]</scope>
    <source>
        <strain evidence="3 4">DSM 45671</strain>
    </source>
</reference>